<sequence length="329" mass="38610">PAKDFEKIAKINATINRMTVGQVREELSTLRLDTRGNKATLVKRLKSYYKRRRLEALNRAPKKKNTPDRYYDYLLVLDFECTCEDNVYEYNHEIIEFPVVLVCTKQMRIVDEFHAYVKPQMHAQLSDFCSRLTGISQAQVDAARPFPAVFDDFRAWMCQRNLIDGGCRFAFVTDGPWDLAKFFQMQCYHSGYDTVPHDFRYWVNVRRTFTNQMGKPGQQGHKGPHDWKNLAGMLTALGMKFEGREHSGIDDARNIARIVIYMLQHGCDLRVNERLMRRDVAEKKLEERRNRSNYKPYPPRDATLLSGTEPRSKSPEVYHFFHSFRIVFS</sequence>
<keyword evidence="6" id="KW-0943">RNA-mediated gene silencing</keyword>
<dbReference type="PANTHER" id="PTHR23044:SF61">
    <property type="entry name" value="3'-5' EXORIBONUCLEASE 1-RELATED"/>
    <property type="match status" value="1"/>
</dbReference>
<dbReference type="SMART" id="SM00513">
    <property type="entry name" value="SAP"/>
    <property type="match status" value="1"/>
</dbReference>
<dbReference type="InterPro" id="IPR012337">
    <property type="entry name" value="RNaseH-like_sf"/>
</dbReference>
<evidence type="ECO:0000256" key="2">
    <source>
        <dbReference type="ARBA" id="ARBA00022490"/>
    </source>
</evidence>
<organism evidence="9 10">
    <name type="scientific">Plectus sambesii</name>
    <dbReference type="NCBI Taxonomy" id="2011161"/>
    <lineage>
        <taxon>Eukaryota</taxon>
        <taxon>Metazoa</taxon>
        <taxon>Ecdysozoa</taxon>
        <taxon>Nematoda</taxon>
        <taxon>Chromadorea</taxon>
        <taxon>Plectida</taxon>
        <taxon>Plectina</taxon>
        <taxon>Plectoidea</taxon>
        <taxon>Plectidae</taxon>
        <taxon>Plectus</taxon>
    </lineage>
</organism>
<dbReference type="InterPro" id="IPR051274">
    <property type="entry name" value="3-5_Exoribonuclease"/>
</dbReference>
<evidence type="ECO:0000256" key="7">
    <source>
        <dbReference type="SAM" id="MobiDB-lite"/>
    </source>
</evidence>
<dbReference type="Gene3D" id="1.10.720.30">
    <property type="entry name" value="SAP domain"/>
    <property type="match status" value="1"/>
</dbReference>
<dbReference type="SMART" id="SM00479">
    <property type="entry name" value="EXOIII"/>
    <property type="match status" value="1"/>
</dbReference>
<dbReference type="PANTHER" id="PTHR23044">
    <property type="entry name" value="3'-5' EXONUCLEASE ERI1-RELATED"/>
    <property type="match status" value="1"/>
</dbReference>
<dbReference type="Proteomes" id="UP000887566">
    <property type="component" value="Unplaced"/>
</dbReference>
<dbReference type="GO" id="GO:0003676">
    <property type="term" value="F:nucleic acid binding"/>
    <property type="evidence" value="ECO:0007669"/>
    <property type="project" value="InterPro"/>
</dbReference>
<accession>A0A914US44</accession>
<protein>
    <submittedName>
        <fullName evidence="10">SAP domain-containing protein</fullName>
    </submittedName>
</protein>
<dbReference type="InterPro" id="IPR036397">
    <property type="entry name" value="RNaseH_sf"/>
</dbReference>
<keyword evidence="9" id="KW-1185">Reference proteome</keyword>
<dbReference type="Pfam" id="PF00929">
    <property type="entry name" value="RNase_T"/>
    <property type="match status" value="1"/>
</dbReference>
<dbReference type="AlphaFoldDB" id="A0A914US44"/>
<keyword evidence="4" id="KW-0378">Hydrolase</keyword>
<comment type="subcellular location">
    <subcellularLocation>
        <location evidence="1">Cytoplasm</location>
    </subcellularLocation>
</comment>
<dbReference type="InterPro" id="IPR036361">
    <property type="entry name" value="SAP_dom_sf"/>
</dbReference>
<dbReference type="InterPro" id="IPR003034">
    <property type="entry name" value="SAP_dom"/>
</dbReference>
<evidence type="ECO:0000259" key="8">
    <source>
        <dbReference type="PROSITE" id="PS50800"/>
    </source>
</evidence>
<evidence type="ECO:0000256" key="6">
    <source>
        <dbReference type="ARBA" id="ARBA00023158"/>
    </source>
</evidence>
<feature type="domain" description="SAP" evidence="8">
    <location>
        <begin position="15"/>
        <end position="49"/>
    </location>
</feature>
<dbReference type="GO" id="GO:0000175">
    <property type="term" value="F:3'-5'-RNA exonuclease activity"/>
    <property type="evidence" value="ECO:0007669"/>
    <property type="project" value="InterPro"/>
</dbReference>
<name>A0A914US44_9BILA</name>
<dbReference type="InterPro" id="IPR047201">
    <property type="entry name" value="ERI-1_3'hExo-like"/>
</dbReference>
<keyword evidence="5" id="KW-0269">Exonuclease</keyword>
<dbReference type="GO" id="GO:0031047">
    <property type="term" value="P:regulatory ncRNA-mediated gene silencing"/>
    <property type="evidence" value="ECO:0007669"/>
    <property type="project" value="UniProtKB-KW"/>
</dbReference>
<dbReference type="GO" id="GO:0005737">
    <property type="term" value="C:cytoplasm"/>
    <property type="evidence" value="ECO:0007669"/>
    <property type="project" value="UniProtKB-SubCell"/>
</dbReference>
<evidence type="ECO:0000313" key="9">
    <source>
        <dbReference type="Proteomes" id="UP000887566"/>
    </source>
</evidence>
<dbReference type="Gene3D" id="3.30.420.10">
    <property type="entry name" value="Ribonuclease H-like superfamily/Ribonuclease H"/>
    <property type="match status" value="1"/>
</dbReference>
<dbReference type="SUPFAM" id="SSF68906">
    <property type="entry name" value="SAP domain"/>
    <property type="match status" value="1"/>
</dbReference>
<evidence type="ECO:0000313" key="10">
    <source>
        <dbReference type="WBParaSite" id="PSAMB.scaffold12163size2915.g34686.t1"/>
    </source>
</evidence>
<evidence type="ECO:0000256" key="1">
    <source>
        <dbReference type="ARBA" id="ARBA00004496"/>
    </source>
</evidence>
<dbReference type="CDD" id="cd06133">
    <property type="entry name" value="ERI-1_3'hExo_like"/>
    <property type="match status" value="1"/>
</dbReference>
<evidence type="ECO:0000256" key="5">
    <source>
        <dbReference type="ARBA" id="ARBA00022839"/>
    </source>
</evidence>
<keyword evidence="2" id="KW-0963">Cytoplasm</keyword>
<feature type="region of interest" description="Disordered" evidence="7">
    <location>
        <begin position="286"/>
        <end position="311"/>
    </location>
</feature>
<dbReference type="Pfam" id="PF02037">
    <property type="entry name" value="SAP"/>
    <property type="match status" value="1"/>
</dbReference>
<dbReference type="PROSITE" id="PS50800">
    <property type="entry name" value="SAP"/>
    <property type="match status" value="1"/>
</dbReference>
<proteinExistence type="predicted"/>
<evidence type="ECO:0000256" key="3">
    <source>
        <dbReference type="ARBA" id="ARBA00022722"/>
    </source>
</evidence>
<dbReference type="InterPro" id="IPR013520">
    <property type="entry name" value="Ribonucl_H"/>
</dbReference>
<reference evidence="10" key="1">
    <citation type="submission" date="2022-11" db="UniProtKB">
        <authorList>
            <consortium name="WormBaseParasite"/>
        </authorList>
    </citation>
    <scope>IDENTIFICATION</scope>
</reference>
<keyword evidence="3" id="KW-0540">Nuclease</keyword>
<evidence type="ECO:0000256" key="4">
    <source>
        <dbReference type="ARBA" id="ARBA00022801"/>
    </source>
</evidence>
<dbReference type="WBParaSite" id="PSAMB.scaffold12163size2915.g34686.t1">
    <property type="protein sequence ID" value="PSAMB.scaffold12163size2915.g34686.t1"/>
    <property type="gene ID" value="PSAMB.scaffold12163size2915.g34686"/>
</dbReference>
<dbReference type="SUPFAM" id="SSF53098">
    <property type="entry name" value="Ribonuclease H-like"/>
    <property type="match status" value="1"/>
</dbReference>